<name>A0A1G9BHC1_9ACTN</name>
<dbReference type="EMBL" id="FNFF01000007">
    <property type="protein sequence ID" value="SDK38827.1"/>
    <property type="molecule type" value="Genomic_DNA"/>
</dbReference>
<protein>
    <submittedName>
        <fullName evidence="1">Uncharacterized protein</fullName>
    </submittedName>
</protein>
<accession>A0A1G9BHC1</accession>
<dbReference type="STRING" id="417292.SAMN05421806_10756"/>
<keyword evidence="2" id="KW-1185">Reference proteome</keyword>
<organism evidence="1 2">
    <name type="scientific">Streptomyces indicus</name>
    <dbReference type="NCBI Taxonomy" id="417292"/>
    <lineage>
        <taxon>Bacteria</taxon>
        <taxon>Bacillati</taxon>
        <taxon>Actinomycetota</taxon>
        <taxon>Actinomycetes</taxon>
        <taxon>Kitasatosporales</taxon>
        <taxon>Streptomycetaceae</taxon>
        <taxon>Streptomyces</taxon>
    </lineage>
</organism>
<evidence type="ECO:0000313" key="2">
    <source>
        <dbReference type="Proteomes" id="UP000199155"/>
    </source>
</evidence>
<dbReference type="Proteomes" id="UP000199155">
    <property type="component" value="Unassembled WGS sequence"/>
</dbReference>
<proteinExistence type="predicted"/>
<sequence length="231" mass="25174">MGAEDELGWDPGVERWAYDGDHVLPGSLRALTPPWDRCVHAEVVSLPRTDAELARARRVLTGLLDDPPRPVPRAPAPGLLEHAWEWAGTEIRARLPHPADVTWARVAELAAELRPAARPLEEHALTHLEPTLLRLIADWRTDVAGSVWTWLTLDPDPARFSPWAVPLAERSVTERLESDEAIAYLGAAGAGGSAAAVDALTRLAEKPDGPATWDDAETARDMLAELRASGR</sequence>
<dbReference type="RefSeq" id="WP_093611666.1">
    <property type="nucleotide sequence ID" value="NZ_FNFF01000007.1"/>
</dbReference>
<dbReference type="OrthoDB" id="4063472at2"/>
<gene>
    <name evidence="1" type="ORF">SAMN05421806_10756</name>
</gene>
<dbReference type="AlphaFoldDB" id="A0A1G9BHC1"/>
<evidence type="ECO:0000313" key="1">
    <source>
        <dbReference type="EMBL" id="SDK38827.1"/>
    </source>
</evidence>
<reference evidence="1 2" key="1">
    <citation type="submission" date="2016-10" db="EMBL/GenBank/DDBJ databases">
        <authorList>
            <person name="de Groot N.N."/>
        </authorList>
    </citation>
    <scope>NUCLEOTIDE SEQUENCE [LARGE SCALE GENOMIC DNA]</scope>
    <source>
        <strain evidence="1 2">CGMCC 4.5727</strain>
    </source>
</reference>